<gene>
    <name evidence="2" type="ORF">CJ305_09380</name>
</gene>
<evidence type="ECO:0000313" key="2">
    <source>
        <dbReference type="EMBL" id="PHQ29519.1"/>
    </source>
</evidence>
<dbReference type="Pfam" id="PF04134">
    <property type="entry name" value="DCC1-like"/>
    <property type="match status" value="1"/>
</dbReference>
<feature type="transmembrane region" description="Helical" evidence="1">
    <location>
        <begin position="140"/>
        <end position="157"/>
    </location>
</feature>
<proteinExistence type="predicted"/>
<evidence type="ECO:0000256" key="1">
    <source>
        <dbReference type="SAM" id="Phobius"/>
    </source>
</evidence>
<protein>
    <submittedName>
        <fullName evidence="2">Thiol-disulfide oxidoreductase</fullName>
    </submittedName>
</protein>
<sequence>MFQKIPQTEFPPKDKPVLIWDGKCEFCKYWVTRWQNMTGDSIEYRSFQQAAADFPDIPLKEFKKASRLIETDGSVYAGPDSAYRSYDYSSKKYPYHRWYTQNATFRKLSDHGYNYIAKNRPLMFKLTKILFGSNPLRFKPYWLIYILALFAVFFMVFL</sequence>
<dbReference type="RefSeq" id="WP_099646014.1">
    <property type="nucleotide sequence ID" value="NZ_KZ319290.1"/>
</dbReference>
<reference evidence="2 3" key="1">
    <citation type="submission" date="2017-08" db="EMBL/GenBank/DDBJ databases">
        <title>The whole genome shortgun sequences of strain Leeuwenhoekiella nanhaiensis G18 from the South China Sea.</title>
        <authorList>
            <person name="Liu Q."/>
        </authorList>
    </citation>
    <scope>NUCLEOTIDE SEQUENCE [LARGE SCALE GENOMIC DNA]</scope>
    <source>
        <strain evidence="2 3">G18</strain>
    </source>
</reference>
<evidence type="ECO:0000313" key="3">
    <source>
        <dbReference type="Proteomes" id="UP000229433"/>
    </source>
</evidence>
<comment type="caution">
    <text evidence="2">The sequence shown here is derived from an EMBL/GenBank/DDBJ whole genome shotgun (WGS) entry which is preliminary data.</text>
</comment>
<dbReference type="AlphaFoldDB" id="A0A2G1VST4"/>
<keyword evidence="1" id="KW-0812">Transmembrane</keyword>
<dbReference type="InterPro" id="IPR007263">
    <property type="entry name" value="DCC1-like"/>
</dbReference>
<dbReference type="OrthoDB" id="9785438at2"/>
<name>A0A2G1VST4_9FLAO</name>
<accession>A0A2G1VST4</accession>
<dbReference type="EMBL" id="NQXA01000004">
    <property type="protein sequence ID" value="PHQ29519.1"/>
    <property type="molecule type" value="Genomic_DNA"/>
</dbReference>
<keyword evidence="3" id="KW-1185">Reference proteome</keyword>
<dbReference type="Proteomes" id="UP000229433">
    <property type="component" value="Unassembled WGS sequence"/>
</dbReference>
<organism evidence="2 3">
    <name type="scientific">Leeuwenhoekiella nanhaiensis</name>
    <dbReference type="NCBI Taxonomy" id="1655491"/>
    <lineage>
        <taxon>Bacteria</taxon>
        <taxon>Pseudomonadati</taxon>
        <taxon>Bacteroidota</taxon>
        <taxon>Flavobacteriia</taxon>
        <taxon>Flavobacteriales</taxon>
        <taxon>Flavobacteriaceae</taxon>
        <taxon>Leeuwenhoekiella</taxon>
    </lineage>
</organism>
<keyword evidence="1" id="KW-0472">Membrane</keyword>
<keyword evidence="1" id="KW-1133">Transmembrane helix</keyword>
<dbReference type="GO" id="GO:0015035">
    <property type="term" value="F:protein-disulfide reductase activity"/>
    <property type="evidence" value="ECO:0007669"/>
    <property type="project" value="InterPro"/>
</dbReference>